<reference evidence="4 5" key="1">
    <citation type="submission" date="2019-04" db="EMBL/GenBank/DDBJ databases">
        <title>Aspergillus burnettii sp. nov., novel species from soil in southeast Queensland.</title>
        <authorList>
            <person name="Gilchrist C.L.M."/>
            <person name="Pitt J.I."/>
            <person name="Lange L."/>
            <person name="Lacey H.J."/>
            <person name="Vuong D."/>
            <person name="Midgley D.J."/>
            <person name="Greenfield P."/>
            <person name="Bradbury M."/>
            <person name="Lacey E."/>
            <person name="Busk P.K."/>
            <person name="Pilgaard B."/>
            <person name="Chooi Y.H."/>
            <person name="Piggott A.M."/>
        </authorList>
    </citation>
    <scope>NUCLEOTIDE SEQUENCE [LARGE SCALE GENOMIC DNA]</scope>
    <source>
        <strain evidence="4 5">FRR 5400</strain>
    </source>
</reference>
<sequence>MSLELSNLFSVKGIVAIITGGGTGLGRTVALALDANHAAKVFIIGRREQPLQETAAQAVNRSVIPIVADITSQDSLQNAYHAIAAQTSHIDLLFANSGTNGPVTHIPPKSDGSPPTLAEFRDHHWSHPMTDFTDTLNVNVTGTQYTILAFLPLLDEANKRRPPPETNELAPPRPQVIVTSSVAAFVNRPSGFAYSFSKAALVQLVKVFAANLTPYQIRVNGIAPGLFYSDMARHLFEKRGVSGRGISDGSMKPDFIPLTRAGSDEDIAGTILWMAGQSGGYLTGETIVLDGGRRTLFMQGS</sequence>
<dbReference type="Proteomes" id="UP000541154">
    <property type="component" value="Unassembled WGS sequence"/>
</dbReference>
<keyword evidence="2" id="KW-0521">NADP</keyword>
<dbReference type="AlphaFoldDB" id="A0A5N6G5K4"/>
<name>A0A5N6G5K4_PETAA</name>
<evidence type="ECO:0000256" key="1">
    <source>
        <dbReference type="ARBA" id="ARBA00006484"/>
    </source>
</evidence>
<gene>
    <name evidence="4" type="ORF">ETB97_005362</name>
</gene>
<comment type="similarity">
    <text evidence="1">Belongs to the short-chain dehydrogenases/reductases (SDR) family.</text>
</comment>
<evidence type="ECO:0000313" key="5">
    <source>
        <dbReference type="Proteomes" id="UP000541154"/>
    </source>
</evidence>
<dbReference type="InterPro" id="IPR002347">
    <property type="entry name" value="SDR_fam"/>
</dbReference>
<keyword evidence="5" id="KW-1185">Reference proteome</keyword>
<dbReference type="CDD" id="cd05233">
    <property type="entry name" value="SDR_c"/>
    <property type="match status" value="1"/>
</dbReference>
<keyword evidence="3" id="KW-0560">Oxidoreductase</keyword>
<dbReference type="SUPFAM" id="SSF51735">
    <property type="entry name" value="NAD(P)-binding Rossmann-fold domains"/>
    <property type="match status" value="1"/>
</dbReference>
<protein>
    <submittedName>
        <fullName evidence="4">Uncharacterized protein</fullName>
    </submittedName>
</protein>
<accession>A0A5N6G5K4</accession>
<dbReference type="GO" id="GO:0016491">
    <property type="term" value="F:oxidoreductase activity"/>
    <property type="evidence" value="ECO:0007669"/>
    <property type="project" value="UniProtKB-KW"/>
</dbReference>
<evidence type="ECO:0000256" key="2">
    <source>
        <dbReference type="ARBA" id="ARBA00022857"/>
    </source>
</evidence>
<organism evidence="4 5">
    <name type="scientific">Petromyces alliaceus</name>
    <name type="common">Aspergillus alliaceus</name>
    <dbReference type="NCBI Taxonomy" id="209559"/>
    <lineage>
        <taxon>Eukaryota</taxon>
        <taxon>Fungi</taxon>
        <taxon>Dikarya</taxon>
        <taxon>Ascomycota</taxon>
        <taxon>Pezizomycotina</taxon>
        <taxon>Eurotiomycetes</taxon>
        <taxon>Eurotiomycetidae</taxon>
        <taxon>Eurotiales</taxon>
        <taxon>Aspergillaceae</taxon>
        <taxon>Aspergillus</taxon>
        <taxon>Aspergillus subgen. Circumdati</taxon>
    </lineage>
</organism>
<dbReference type="PANTHER" id="PTHR43618:SF18">
    <property type="entry name" value="SHORT CHAIN DEHYDROGENASE_REDUCTASE FAMILY (AFU_ORTHOLOGUE AFUA_5G12480)"/>
    <property type="match status" value="1"/>
</dbReference>
<dbReference type="PANTHER" id="PTHR43618">
    <property type="entry name" value="7-ALPHA-HYDROXYSTEROID DEHYDROGENASE"/>
    <property type="match status" value="1"/>
</dbReference>
<dbReference type="InterPro" id="IPR052178">
    <property type="entry name" value="Sec_Metab_Biosynth_SDR"/>
</dbReference>
<dbReference type="PRINTS" id="PR00081">
    <property type="entry name" value="GDHRDH"/>
</dbReference>
<dbReference type="EMBL" id="SPNV01000024">
    <property type="protein sequence ID" value="KAF5865121.1"/>
    <property type="molecule type" value="Genomic_DNA"/>
</dbReference>
<accession>A0A8H6AAT9</accession>
<dbReference type="OMA" id="QTSHIDL"/>
<comment type="caution">
    <text evidence="4">The sequence shown here is derived from an EMBL/GenBank/DDBJ whole genome shotgun (WGS) entry which is preliminary data.</text>
</comment>
<dbReference type="InterPro" id="IPR036291">
    <property type="entry name" value="NAD(P)-bd_dom_sf"/>
</dbReference>
<dbReference type="Pfam" id="PF00106">
    <property type="entry name" value="adh_short"/>
    <property type="match status" value="1"/>
</dbReference>
<evidence type="ECO:0000256" key="3">
    <source>
        <dbReference type="ARBA" id="ARBA00023002"/>
    </source>
</evidence>
<dbReference type="Gene3D" id="3.40.50.720">
    <property type="entry name" value="NAD(P)-binding Rossmann-like Domain"/>
    <property type="match status" value="1"/>
</dbReference>
<evidence type="ECO:0000313" key="4">
    <source>
        <dbReference type="EMBL" id="KAF5865121.1"/>
    </source>
</evidence>
<proteinExistence type="inferred from homology"/>